<evidence type="ECO:0000313" key="3">
    <source>
        <dbReference type="Proteomes" id="UP000030745"/>
    </source>
</evidence>
<sequence>MCHKISCSVCQKATWQGCGQHIQSALQGVPEAERCPGWRTGQHQDAQSGGADK</sequence>
<proteinExistence type="predicted"/>
<reference evidence="2 3" key="1">
    <citation type="journal article" date="2013" name="PLoS Genet.">
        <title>Distinctive expansion of potential virulence genes in the genome of the oomycete fish pathogen Saprolegnia parasitica.</title>
        <authorList>
            <person name="Jiang R.H."/>
            <person name="de Bruijn I."/>
            <person name="Haas B.J."/>
            <person name="Belmonte R."/>
            <person name="Lobach L."/>
            <person name="Christie J."/>
            <person name="van den Ackerveken G."/>
            <person name="Bottin A."/>
            <person name="Bulone V."/>
            <person name="Diaz-Moreno S.M."/>
            <person name="Dumas B."/>
            <person name="Fan L."/>
            <person name="Gaulin E."/>
            <person name="Govers F."/>
            <person name="Grenville-Briggs L.J."/>
            <person name="Horner N.R."/>
            <person name="Levin J.Z."/>
            <person name="Mammella M."/>
            <person name="Meijer H.J."/>
            <person name="Morris P."/>
            <person name="Nusbaum C."/>
            <person name="Oome S."/>
            <person name="Phillips A.J."/>
            <person name="van Rooyen D."/>
            <person name="Rzeszutek E."/>
            <person name="Saraiva M."/>
            <person name="Secombes C.J."/>
            <person name="Seidl M.F."/>
            <person name="Snel B."/>
            <person name="Stassen J.H."/>
            <person name="Sykes S."/>
            <person name="Tripathy S."/>
            <person name="van den Berg H."/>
            <person name="Vega-Arreguin J.C."/>
            <person name="Wawra S."/>
            <person name="Young S.K."/>
            <person name="Zeng Q."/>
            <person name="Dieguez-Uribeondo J."/>
            <person name="Russ C."/>
            <person name="Tyler B.M."/>
            <person name="van West P."/>
        </authorList>
    </citation>
    <scope>NUCLEOTIDE SEQUENCE [LARGE SCALE GENOMIC DNA]</scope>
    <source>
        <strain evidence="2 3">CBS 223.65</strain>
    </source>
</reference>
<dbReference type="VEuPathDB" id="FungiDB:SPRG_19591"/>
<dbReference type="Proteomes" id="UP000030745">
    <property type="component" value="Unassembled WGS sequence"/>
</dbReference>
<dbReference type="GeneID" id="24140922"/>
<organism evidence="2 3">
    <name type="scientific">Saprolegnia parasitica (strain CBS 223.65)</name>
    <dbReference type="NCBI Taxonomy" id="695850"/>
    <lineage>
        <taxon>Eukaryota</taxon>
        <taxon>Sar</taxon>
        <taxon>Stramenopiles</taxon>
        <taxon>Oomycota</taxon>
        <taxon>Saprolegniomycetes</taxon>
        <taxon>Saprolegniales</taxon>
        <taxon>Saprolegniaceae</taxon>
        <taxon>Saprolegnia</taxon>
    </lineage>
</organism>
<name>A0A067CK00_SAPPC</name>
<evidence type="ECO:0000256" key="1">
    <source>
        <dbReference type="SAM" id="MobiDB-lite"/>
    </source>
</evidence>
<gene>
    <name evidence="2" type="ORF">SPRG_19591</name>
</gene>
<keyword evidence="3" id="KW-1185">Reference proteome</keyword>
<evidence type="ECO:0000313" key="2">
    <source>
        <dbReference type="EMBL" id="KDO31064.1"/>
    </source>
</evidence>
<feature type="region of interest" description="Disordered" evidence="1">
    <location>
        <begin position="33"/>
        <end position="53"/>
    </location>
</feature>
<protein>
    <submittedName>
        <fullName evidence="2">Uncharacterized protein</fullName>
    </submittedName>
</protein>
<dbReference type="RefSeq" id="XP_012198323.1">
    <property type="nucleotide sequence ID" value="XM_012342933.1"/>
</dbReference>
<accession>A0A067CK00</accession>
<dbReference type="EMBL" id="KK583199">
    <property type="protein sequence ID" value="KDO31064.1"/>
    <property type="molecule type" value="Genomic_DNA"/>
</dbReference>
<dbReference type="KEGG" id="spar:SPRG_19591"/>
<dbReference type="AlphaFoldDB" id="A0A067CK00"/>
<dbReference type="OrthoDB" id="88410at2759"/>